<dbReference type="HOGENOM" id="CLU_1841525_0_0_11"/>
<protein>
    <submittedName>
        <fullName evidence="1">Uncharacterized protein</fullName>
    </submittedName>
</protein>
<dbReference type="KEGG" id="cfi:Celf_1037"/>
<dbReference type="Proteomes" id="UP000008460">
    <property type="component" value="Chromosome"/>
</dbReference>
<keyword evidence="2" id="KW-1185">Reference proteome</keyword>
<name>F4H204_CELFA</name>
<sequence length="139" mass="15235">MSNTTAPWVHRSARVDDAAALSTLAEWLSHVQLASTTDQEELERCSAALERIALASGVLMRQLGDLSLDRCDFTDHLLADERHRVAEAQRAAFQDALGSLVERARQRRGRHANVVPVQDLLPLLPARLREPAPASPAAV</sequence>
<accession>F4H204</accession>
<organism evidence="1 2">
    <name type="scientific">Cellulomonas fimi (strain ATCC 484 / DSM 20113 / JCM 1341 / CCUG 24087 / LMG 16345 / NBRC 15513 / NCIMB 8980 / NCTC 7547 / NRS-133)</name>
    <dbReference type="NCBI Taxonomy" id="590998"/>
    <lineage>
        <taxon>Bacteria</taxon>
        <taxon>Bacillati</taxon>
        <taxon>Actinomycetota</taxon>
        <taxon>Actinomycetes</taxon>
        <taxon>Micrococcales</taxon>
        <taxon>Cellulomonadaceae</taxon>
        <taxon>Cellulomonas</taxon>
    </lineage>
</organism>
<gene>
    <name evidence="1" type="ordered locus">Celf_1037</name>
</gene>
<dbReference type="AlphaFoldDB" id="F4H204"/>
<dbReference type="RefSeq" id="WP_013770200.1">
    <property type="nucleotide sequence ID" value="NC_015514.1"/>
</dbReference>
<reference evidence="1 2" key="1">
    <citation type="submission" date="2011-04" db="EMBL/GenBank/DDBJ databases">
        <title>Complete sequence of Cellulomonas fimi ATCC 484.</title>
        <authorList>
            <consortium name="US DOE Joint Genome Institute"/>
            <person name="Lucas S."/>
            <person name="Han J."/>
            <person name="Lapidus A."/>
            <person name="Cheng J.-F."/>
            <person name="Goodwin L."/>
            <person name="Pitluck S."/>
            <person name="Peters L."/>
            <person name="Chertkov O."/>
            <person name="Detter J.C."/>
            <person name="Han C."/>
            <person name="Tapia R."/>
            <person name="Land M."/>
            <person name="Hauser L."/>
            <person name="Kyrpides N."/>
            <person name="Ivanova N."/>
            <person name="Ovchinnikova G."/>
            <person name="Pagani I."/>
            <person name="Mead D."/>
            <person name="Brumm P."/>
            <person name="Woyke T."/>
        </authorList>
    </citation>
    <scope>NUCLEOTIDE SEQUENCE [LARGE SCALE GENOMIC DNA]</scope>
    <source>
        <strain evidence="2">ATCC 484 / DSM 20113 / JCM 1341 / NBRC 15513 / NCIMB 8980 / NCTC 7547</strain>
    </source>
</reference>
<evidence type="ECO:0000313" key="1">
    <source>
        <dbReference type="EMBL" id="AEE45174.1"/>
    </source>
</evidence>
<evidence type="ECO:0000313" key="2">
    <source>
        <dbReference type="Proteomes" id="UP000008460"/>
    </source>
</evidence>
<dbReference type="EMBL" id="CP002666">
    <property type="protein sequence ID" value="AEE45174.1"/>
    <property type="molecule type" value="Genomic_DNA"/>
</dbReference>
<proteinExistence type="predicted"/>